<reference evidence="1 2" key="1">
    <citation type="journal article" date="2015" name="Genome Announc.">
        <title>Expanding the biotechnology potential of lactobacilli through comparative genomics of 213 strains and associated genera.</title>
        <authorList>
            <person name="Sun Z."/>
            <person name="Harris H.M."/>
            <person name="McCann A."/>
            <person name="Guo C."/>
            <person name="Argimon S."/>
            <person name="Zhang W."/>
            <person name="Yang X."/>
            <person name="Jeffery I.B."/>
            <person name="Cooney J.C."/>
            <person name="Kagawa T.F."/>
            <person name="Liu W."/>
            <person name="Song Y."/>
            <person name="Salvetti E."/>
            <person name="Wrobel A."/>
            <person name="Rasinkangas P."/>
            <person name="Parkhill J."/>
            <person name="Rea M.C."/>
            <person name="O'Sullivan O."/>
            <person name="Ritari J."/>
            <person name="Douillard F.P."/>
            <person name="Paul Ross R."/>
            <person name="Yang R."/>
            <person name="Briner A.E."/>
            <person name="Felis G.E."/>
            <person name="de Vos W.M."/>
            <person name="Barrangou R."/>
            <person name="Klaenhammer T.R."/>
            <person name="Caufield P.W."/>
            <person name="Cui Y."/>
            <person name="Zhang H."/>
            <person name="O'Toole P.W."/>
        </authorList>
    </citation>
    <scope>NUCLEOTIDE SEQUENCE [LARGE SCALE GENOMIC DNA]</scope>
    <source>
        <strain evidence="1 2">DSM 20001</strain>
    </source>
</reference>
<organism evidence="1 2">
    <name type="scientific">Loigolactobacillus coryniformis subsp. coryniformis KCTC 3167 = DSM 20001</name>
    <dbReference type="NCBI Taxonomy" id="913848"/>
    <lineage>
        <taxon>Bacteria</taxon>
        <taxon>Bacillati</taxon>
        <taxon>Bacillota</taxon>
        <taxon>Bacilli</taxon>
        <taxon>Lactobacillales</taxon>
        <taxon>Lactobacillaceae</taxon>
        <taxon>Loigolactobacillus</taxon>
    </lineage>
</organism>
<evidence type="ECO:0000313" key="1">
    <source>
        <dbReference type="EMBL" id="KRK14671.1"/>
    </source>
</evidence>
<dbReference type="eggNOG" id="ENOG5032U3P">
    <property type="taxonomic scope" value="Bacteria"/>
</dbReference>
<protein>
    <submittedName>
        <fullName evidence="1">Uncharacterized protein</fullName>
    </submittedName>
</protein>
<name>A0A0R1EYZ7_9LACO</name>
<gene>
    <name evidence="1" type="ORF">FD22_GL002238</name>
</gene>
<evidence type="ECO:0000313" key="2">
    <source>
        <dbReference type="Proteomes" id="UP000051181"/>
    </source>
</evidence>
<dbReference type="AlphaFoldDB" id="A0A0R1EYZ7"/>
<proteinExistence type="predicted"/>
<dbReference type="EMBL" id="AZCN01000071">
    <property type="protein sequence ID" value="KRK14671.1"/>
    <property type="molecule type" value="Genomic_DNA"/>
</dbReference>
<dbReference type="PATRIC" id="fig|913848.6.peg.2284"/>
<accession>A0A0R1EYZ7</accession>
<dbReference type="GeneID" id="65917435"/>
<comment type="caution">
    <text evidence="1">The sequence shown here is derived from an EMBL/GenBank/DDBJ whole genome shotgun (WGS) entry which is preliminary data.</text>
</comment>
<dbReference type="Proteomes" id="UP000051181">
    <property type="component" value="Unassembled WGS sequence"/>
</dbReference>
<dbReference type="RefSeq" id="WP_010010941.1">
    <property type="nucleotide sequence ID" value="NZ_AZCN01000071.1"/>
</dbReference>
<sequence length="195" mass="22607">MANHVLIKQRAVPALIIPDGFKLVTTETHRRNREQVRVDCFQMTPDFSPNNAHVTLVYGADERLISYNRFFVAAEQLKLPIKGDVVHIAEQTWQTVDPDYARGLHYMRTDTLPRFFIDDQGQRQSFKVQWVKFAHDNGSYNWVSVGPGGQVIELERESRWDYFQSRRATEEWNYDDWVLARNGQGPQLAAPEALA</sequence>